<dbReference type="InterPro" id="IPR036614">
    <property type="entry name" value="RusA-like_sf"/>
</dbReference>
<sequence>MKRTLCFSGLPWPGVQLSQNGRSHWAKKAALTKNARKAAAYLCRSALDGPLPVLKAGTKLNVRLIVLPPDNRRRDESNMIERCKAYYDGIADALELDDCLFHHREQIWLEPKKPGNICIEIDWEEEE</sequence>
<dbReference type="Gene3D" id="3.30.1330.70">
    <property type="entry name" value="Holliday junction resolvase RusA"/>
    <property type="match status" value="1"/>
</dbReference>
<name>A0A8S5NYJ2_9CAUD</name>
<protein>
    <submittedName>
        <fullName evidence="1">Crossover junction endodeoxyribonuclease</fullName>
    </submittedName>
</protein>
<evidence type="ECO:0000313" key="1">
    <source>
        <dbReference type="EMBL" id="DAD99801.1"/>
    </source>
</evidence>
<accession>A0A8S5NYJ2</accession>
<proteinExistence type="predicted"/>
<organism evidence="1">
    <name type="scientific">Siphoviridae sp. ct16C7</name>
    <dbReference type="NCBI Taxonomy" id="2825304"/>
    <lineage>
        <taxon>Viruses</taxon>
        <taxon>Duplodnaviria</taxon>
        <taxon>Heunggongvirae</taxon>
        <taxon>Uroviricota</taxon>
        <taxon>Caudoviricetes</taxon>
    </lineage>
</organism>
<dbReference type="GO" id="GO:0006281">
    <property type="term" value="P:DNA repair"/>
    <property type="evidence" value="ECO:0007669"/>
    <property type="project" value="InterPro"/>
</dbReference>
<dbReference type="GO" id="GO:0006310">
    <property type="term" value="P:DNA recombination"/>
    <property type="evidence" value="ECO:0007669"/>
    <property type="project" value="InterPro"/>
</dbReference>
<dbReference type="SUPFAM" id="SSF103084">
    <property type="entry name" value="Holliday junction resolvase RusA"/>
    <property type="match status" value="1"/>
</dbReference>
<dbReference type="EMBL" id="BK015293">
    <property type="protein sequence ID" value="DAD99801.1"/>
    <property type="molecule type" value="Genomic_DNA"/>
</dbReference>
<dbReference type="GO" id="GO:0000287">
    <property type="term" value="F:magnesium ion binding"/>
    <property type="evidence" value="ECO:0007669"/>
    <property type="project" value="InterPro"/>
</dbReference>
<reference evidence="1" key="1">
    <citation type="journal article" date="2021" name="Proc. Natl. Acad. Sci. U.S.A.">
        <title>A Catalog of Tens of Thousands of Viruses from Human Metagenomes Reveals Hidden Associations with Chronic Diseases.</title>
        <authorList>
            <person name="Tisza M.J."/>
            <person name="Buck C.B."/>
        </authorList>
    </citation>
    <scope>NUCLEOTIDE SEQUENCE</scope>
    <source>
        <strain evidence="1">Ct16C7</strain>
    </source>
</reference>